<dbReference type="InterPro" id="IPR020904">
    <property type="entry name" value="Sc_DH/Rdtase_CS"/>
</dbReference>
<dbReference type="STRING" id="255247.ABE41_006545"/>
<sequence length="276" mass="29614">MGKLNGKVALVTGASSGFGRGISLALAEEGAKVIVADLKRNTNEGGFEDNNISTDQVIIEMGGQAIFAECDVTKATEVKYAVQTAVEEFGRLDIIVNNAGIYRGGDYMHNLTEEDLDMCLNVNVKGSWNGCQHAITQFLKQGDGGKIINIVSTAGLGGYPSQAPYNMSKGAAANLTRTIAIEYGPHKITANGICPTYCKTSLTRPFFENEELRNNVESKIPLGRWGEVDDVAKLAVFLASEDSNYINGVMVPLDGGETLSSFSNQDFGLRVSSFHK</sequence>
<dbReference type="GO" id="GO:0016616">
    <property type="term" value="F:oxidoreductase activity, acting on the CH-OH group of donors, NAD or NADP as acceptor"/>
    <property type="evidence" value="ECO:0007669"/>
    <property type="project" value="TreeGrafter"/>
</dbReference>
<dbReference type="Gene3D" id="3.40.50.720">
    <property type="entry name" value="NAD(P)-binding Rossmann-like Domain"/>
    <property type="match status" value="1"/>
</dbReference>
<evidence type="ECO:0000313" key="3">
    <source>
        <dbReference type="EMBL" id="ANX11661.1"/>
    </source>
</evidence>
<protein>
    <submittedName>
        <fullName evidence="3">Oxidoreductase</fullName>
    </submittedName>
</protein>
<organism evidence="3 4">
    <name type="scientific">Fictibacillus arsenicus</name>
    <dbReference type="NCBI Taxonomy" id="255247"/>
    <lineage>
        <taxon>Bacteria</taxon>
        <taxon>Bacillati</taxon>
        <taxon>Bacillota</taxon>
        <taxon>Bacilli</taxon>
        <taxon>Bacillales</taxon>
        <taxon>Fictibacillaceae</taxon>
        <taxon>Fictibacillus</taxon>
    </lineage>
</organism>
<dbReference type="PROSITE" id="PS00061">
    <property type="entry name" value="ADH_SHORT"/>
    <property type="match status" value="1"/>
</dbReference>
<reference evidence="3 4" key="1">
    <citation type="submission" date="2016-08" db="EMBL/GenBank/DDBJ databases">
        <title>Complete genome sequence of Fictibacillus arsenicus G25-54, a strain with toxicity to nematodes and a potential arsenic-resistance activity.</title>
        <authorList>
            <person name="Zheng Z."/>
        </authorList>
    </citation>
    <scope>NUCLEOTIDE SEQUENCE [LARGE SCALE GENOMIC DNA]</scope>
    <source>
        <strain evidence="3 4">G25-54</strain>
    </source>
</reference>
<dbReference type="InterPro" id="IPR002347">
    <property type="entry name" value="SDR_fam"/>
</dbReference>
<name>A0A1B1Z2P4_9BACL</name>
<evidence type="ECO:0000313" key="4">
    <source>
        <dbReference type="Proteomes" id="UP000077412"/>
    </source>
</evidence>
<keyword evidence="4" id="KW-1185">Reference proteome</keyword>
<dbReference type="AlphaFoldDB" id="A0A1B1Z2P4"/>
<keyword evidence="2" id="KW-0560">Oxidoreductase</keyword>
<dbReference type="Pfam" id="PF13561">
    <property type="entry name" value="adh_short_C2"/>
    <property type="match status" value="1"/>
</dbReference>
<dbReference type="PANTHER" id="PTHR42760:SF124">
    <property type="entry name" value="SHORT-CHAIN DEHYDROGENASE_REDUCTASE"/>
    <property type="match status" value="1"/>
</dbReference>
<comment type="similarity">
    <text evidence="1">Belongs to the short-chain dehydrogenases/reductases (SDR) family.</text>
</comment>
<dbReference type="PRINTS" id="PR00081">
    <property type="entry name" value="GDHRDH"/>
</dbReference>
<evidence type="ECO:0000256" key="1">
    <source>
        <dbReference type="ARBA" id="ARBA00006484"/>
    </source>
</evidence>
<dbReference type="EMBL" id="CP016761">
    <property type="protein sequence ID" value="ANX11661.1"/>
    <property type="molecule type" value="Genomic_DNA"/>
</dbReference>
<dbReference type="FunFam" id="3.40.50.720:FF:000084">
    <property type="entry name" value="Short-chain dehydrogenase reductase"/>
    <property type="match status" value="1"/>
</dbReference>
<evidence type="ECO:0000256" key="2">
    <source>
        <dbReference type="ARBA" id="ARBA00023002"/>
    </source>
</evidence>
<dbReference type="OrthoDB" id="306388at2"/>
<dbReference type="PANTHER" id="PTHR42760">
    <property type="entry name" value="SHORT-CHAIN DEHYDROGENASES/REDUCTASES FAMILY MEMBER"/>
    <property type="match status" value="1"/>
</dbReference>
<dbReference type="CDD" id="cd05233">
    <property type="entry name" value="SDR_c"/>
    <property type="match status" value="1"/>
</dbReference>
<dbReference type="RefSeq" id="WP_066287787.1">
    <property type="nucleotide sequence ID" value="NZ_CP016761.1"/>
</dbReference>
<accession>A0A1B1Z2P4</accession>
<dbReference type="KEGG" id="far:ABE41_006545"/>
<dbReference type="InterPro" id="IPR036291">
    <property type="entry name" value="NAD(P)-bd_dom_sf"/>
</dbReference>
<proteinExistence type="inferred from homology"/>
<dbReference type="PRINTS" id="PR00080">
    <property type="entry name" value="SDRFAMILY"/>
</dbReference>
<dbReference type="SUPFAM" id="SSF51735">
    <property type="entry name" value="NAD(P)-binding Rossmann-fold domains"/>
    <property type="match status" value="1"/>
</dbReference>
<dbReference type="GO" id="GO:0008206">
    <property type="term" value="P:bile acid metabolic process"/>
    <property type="evidence" value="ECO:0007669"/>
    <property type="project" value="UniProtKB-ARBA"/>
</dbReference>
<dbReference type="NCBIfam" id="NF005559">
    <property type="entry name" value="PRK07231.1"/>
    <property type="match status" value="1"/>
</dbReference>
<dbReference type="Proteomes" id="UP000077412">
    <property type="component" value="Chromosome"/>
</dbReference>
<gene>
    <name evidence="3" type="ORF">ABE41_006545</name>
</gene>